<feature type="region of interest" description="Disordered" evidence="1">
    <location>
        <begin position="335"/>
        <end position="396"/>
    </location>
</feature>
<name>A0AAD7R4S6_9TELE</name>
<proteinExistence type="predicted"/>
<protein>
    <submittedName>
        <fullName evidence="2">Uncharacterized protein</fullName>
    </submittedName>
</protein>
<feature type="non-terminal residue" evidence="2">
    <location>
        <position position="396"/>
    </location>
</feature>
<feature type="region of interest" description="Disordered" evidence="1">
    <location>
        <begin position="147"/>
        <end position="205"/>
    </location>
</feature>
<reference evidence="2" key="1">
    <citation type="journal article" date="2023" name="Science">
        <title>Genome structures resolve the early diversification of teleost fishes.</title>
        <authorList>
            <person name="Parey E."/>
            <person name="Louis A."/>
            <person name="Montfort J."/>
            <person name="Bouchez O."/>
            <person name="Roques C."/>
            <person name="Iampietro C."/>
            <person name="Lluch J."/>
            <person name="Castinel A."/>
            <person name="Donnadieu C."/>
            <person name="Desvignes T."/>
            <person name="Floi Bucao C."/>
            <person name="Jouanno E."/>
            <person name="Wen M."/>
            <person name="Mejri S."/>
            <person name="Dirks R."/>
            <person name="Jansen H."/>
            <person name="Henkel C."/>
            <person name="Chen W.J."/>
            <person name="Zahm M."/>
            <person name="Cabau C."/>
            <person name="Klopp C."/>
            <person name="Thompson A.W."/>
            <person name="Robinson-Rechavi M."/>
            <person name="Braasch I."/>
            <person name="Lecointre G."/>
            <person name="Bobe J."/>
            <person name="Postlethwait J.H."/>
            <person name="Berthelot C."/>
            <person name="Roest Crollius H."/>
            <person name="Guiguen Y."/>
        </authorList>
    </citation>
    <scope>NUCLEOTIDE SEQUENCE</scope>
    <source>
        <strain evidence="2">NC1722</strain>
    </source>
</reference>
<feature type="compositionally biased region" description="Low complexity" evidence="1">
    <location>
        <begin position="67"/>
        <end position="79"/>
    </location>
</feature>
<accession>A0AAD7R4S6</accession>
<dbReference type="AlphaFoldDB" id="A0AAD7R4S6"/>
<keyword evidence="3" id="KW-1185">Reference proteome</keyword>
<feature type="region of interest" description="Disordered" evidence="1">
    <location>
        <begin position="1"/>
        <end position="22"/>
    </location>
</feature>
<gene>
    <name evidence="2" type="ORF">AAFF_G00373920</name>
</gene>
<feature type="region of interest" description="Disordered" evidence="1">
    <location>
        <begin position="63"/>
        <end position="111"/>
    </location>
</feature>
<evidence type="ECO:0000313" key="3">
    <source>
        <dbReference type="Proteomes" id="UP001221898"/>
    </source>
</evidence>
<feature type="region of interest" description="Disordered" evidence="1">
    <location>
        <begin position="237"/>
        <end position="294"/>
    </location>
</feature>
<evidence type="ECO:0000313" key="2">
    <source>
        <dbReference type="EMBL" id="KAJ8362458.1"/>
    </source>
</evidence>
<sequence length="396" mass="41810">NEGIQGCLRQREKEGGGREGLRAVQVPPHQDAAGRAEAAAGLAGGAGRGVGLPLVRRGLAARELRPRLPGGPRAHLPLRQPLRADAQEPDGEEPEAAAPAPGARGQPGRGGALRLLPLHVRAALRVPPVRGGVQAQPRRHLDHEARRALAGPRHLPVPPAQGRDRLAAGARPGGRAARRGGARGELRGPAVHRGPLPDQRPEVRPARLRAGDVVPAAEGLAVPRRLRPLLRDALLARQHPRPVRPPDQRGVAAAAAAPVPDGAPRRPGGGGAVRRDRQRLRPQPAERPEGHHQRQALLRALRLRHHPGQGPEAVADRGERLALAQRHLPAGLRAQVPAAGGHAERGGHGGPADGPRGAGGRVRPHVERRARVPRGREPARLRQPLPHAQHAPGLLQ</sequence>
<feature type="compositionally biased region" description="Basic and acidic residues" evidence="1">
    <location>
        <begin position="364"/>
        <end position="380"/>
    </location>
</feature>
<feature type="compositionally biased region" description="Basic and acidic residues" evidence="1">
    <location>
        <begin position="9"/>
        <end position="21"/>
    </location>
</feature>
<dbReference type="Proteomes" id="UP001221898">
    <property type="component" value="Unassembled WGS sequence"/>
</dbReference>
<organism evidence="2 3">
    <name type="scientific">Aldrovandia affinis</name>
    <dbReference type="NCBI Taxonomy" id="143900"/>
    <lineage>
        <taxon>Eukaryota</taxon>
        <taxon>Metazoa</taxon>
        <taxon>Chordata</taxon>
        <taxon>Craniata</taxon>
        <taxon>Vertebrata</taxon>
        <taxon>Euteleostomi</taxon>
        <taxon>Actinopterygii</taxon>
        <taxon>Neopterygii</taxon>
        <taxon>Teleostei</taxon>
        <taxon>Notacanthiformes</taxon>
        <taxon>Halosauridae</taxon>
        <taxon>Aldrovandia</taxon>
    </lineage>
</organism>
<comment type="caution">
    <text evidence="2">The sequence shown here is derived from an EMBL/GenBank/DDBJ whole genome shotgun (WGS) entry which is preliminary data.</text>
</comment>
<feature type="compositionally biased region" description="Low complexity" evidence="1">
    <location>
        <begin position="248"/>
        <end position="266"/>
    </location>
</feature>
<evidence type="ECO:0000256" key="1">
    <source>
        <dbReference type="SAM" id="MobiDB-lite"/>
    </source>
</evidence>
<feature type="compositionally biased region" description="Gly residues" evidence="1">
    <location>
        <begin position="348"/>
        <end position="360"/>
    </location>
</feature>
<dbReference type="EMBL" id="JAINUG010000663">
    <property type="protein sequence ID" value="KAJ8362458.1"/>
    <property type="molecule type" value="Genomic_DNA"/>
</dbReference>